<feature type="transmembrane region" description="Helical" evidence="5">
    <location>
        <begin position="86"/>
        <end position="104"/>
    </location>
</feature>
<dbReference type="PANTHER" id="PTHR23531:SF1">
    <property type="entry name" value="QUINOLENE RESISTANCE PROTEIN NORA"/>
    <property type="match status" value="1"/>
</dbReference>
<dbReference type="PROSITE" id="PS50850">
    <property type="entry name" value="MFS"/>
    <property type="match status" value="1"/>
</dbReference>
<feature type="transmembrane region" description="Helical" evidence="5">
    <location>
        <begin position="372"/>
        <end position="393"/>
    </location>
</feature>
<name>A0ABP5HTE4_9ACTN</name>
<feature type="transmembrane region" description="Helical" evidence="5">
    <location>
        <begin position="174"/>
        <end position="197"/>
    </location>
</feature>
<evidence type="ECO:0000256" key="3">
    <source>
        <dbReference type="ARBA" id="ARBA00022989"/>
    </source>
</evidence>
<dbReference type="InterPro" id="IPR011701">
    <property type="entry name" value="MFS"/>
</dbReference>
<dbReference type="InterPro" id="IPR020846">
    <property type="entry name" value="MFS_dom"/>
</dbReference>
<feature type="transmembrane region" description="Helical" evidence="5">
    <location>
        <begin position="59"/>
        <end position="79"/>
    </location>
</feature>
<evidence type="ECO:0000256" key="1">
    <source>
        <dbReference type="ARBA" id="ARBA00004651"/>
    </source>
</evidence>
<proteinExistence type="predicted"/>
<keyword evidence="3 5" id="KW-1133">Transmembrane helix</keyword>
<evidence type="ECO:0000256" key="2">
    <source>
        <dbReference type="ARBA" id="ARBA00022692"/>
    </source>
</evidence>
<evidence type="ECO:0000256" key="5">
    <source>
        <dbReference type="SAM" id="Phobius"/>
    </source>
</evidence>
<feature type="transmembrane region" description="Helical" evidence="5">
    <location>
        <begin position="218"/>
        <end position="242"/>
    </location>
</feature>
<keyword evidence="8" id="KW-1185">Reference proteome</keyword>
<comment type="caution">
    <text evidence="7">The sequence shown here is derived from an EMBL/GenBank/DDBJ whole genome shotgun (WGS) entry which is preliminary data.</text>
</comment>
<organism evidence="7 8">
    <name type="scientific">Streptomyces albiaxialis</name>
    <dbReference type="NCBI Taxonomy" id="329523"/>
    <lineage>
        <taxon>Bacteria</taxon>
        <taxon>Bacillati</taxon>
        <taxon>Actinomycetota</taxon>
        <taxon>Actinomycetes</taxon>
        <taxon>Kitasatosporales</taxon>
        <taxon>Streptomycetaceae</taxon>
        <taxon>Streptomyces</taxon>
    </lineage>
</organism>
<dbReference type="Pfam" id="PF07690">
    <property type="entry name" value="MFS_1"/>
    <property type="match status" value="1"/>
</dbReference>
<dbReference type="PANTHER" id="PTHR23531">
    <property type="entry name" value="QUINOLENE RESISTANCE PROTEIN NORA"/>
    <property type="match status" value="1"/>
</dbReference>
<dbReference type="InterPro" id="IPR052714">
    <property type="entry name" value="MFS_Exporter"/>
</dbReference>
<dbReference type="Gene3D" id="1.20.1250.20">
    <property type="entry name" value="MFS general substrate transporter like domains"/>
    <property type="match status" value="1"/>
</dbReference>
<gene>
    <name evidence="7" type="ORF">GCM10009801_48930</name>
</gene>
<protein>
    <submittedName>
        <fullName evidence="7">MFS transporter</fullName>
    </submittedName>
</protein>
<dbReference type="Proteomes" id="UP001500016">
    <property type="component" value="Unassembled WGS sequence"/>
</dbReference>
<feature type="transmembrane region" description="Helical" evidence="5">
    <location>
        <begin position="149"/>
        <end position="168"/>
    </location>
</feature>
<evidence type="ECO:0000256" key="4">
    <source>
        <dbReference type="ARBA" id="ARBA00023136"/>
    </source>
</evidence>
<keyword evidence="4 5" id="KW-0472">Membrane</keyword>
<dbReference type="EMBL" id="BAAAPE010000013">
    <property type="protein sequence ID" value="GAA2086473.1"/>
    <property type="molecule type" value="Genomic_DNA"/>
</dbReference>
<feature type="transmembrane region" description="Helical" evidence="5">
    <location>
        <begin position="248"/>
        <end position="267"/>
    </location>
</feature>
<feature type="domain" description="Major facilitator superfamily (MFS) profile" evidence="6">
    <location>
        <begin position="21"/>
        <end position="398"/>
    </location>
</feature>
<dbReference type="SUPFAM" id="SSF103473">
    <property type="entry name" value="MFS general substrate transporter"/>
    <property type="match status" value="1"/>
</dbReference>
<dbReference type="InterPro" id="IPR036259">
    <property type="entry name" value="MFS_trans_sf"/>
</dbReference>
<reference evidence="8" key="1">
    <citation type="journal article" date="2019" name="Int. J. Syst. Evol. Microbiol.">
        <title>The Global Catalogue of Microorganisms (GCM) 10K type strain sequencing project: providing services to taxonomists for standard genome sequencing and annotation.</title>
        <authorList>
            <consortium name="The Broad Institute Genomics Platform"/>
            <consortium name="The Broad Institute Genome Sequencing Center for Infectious Disease"/>
            <person name="Wu L."/>
            <person name="Ma J."/>
        </authorList>
    </citation>
    <scope>NUCLEOTIDE SEQUENCE [LARGE SCALE GENOMIC DNA]</scope>
    <source>
        <strain evidence="8">JCM 15478</strain>
    </source>
</reference>
<feature type="transmembrane region" description="Helical" evidence="5">
    <location>
        <begin position="116"/>
        <end position="137"/>
    </location>
</feature>
<evidence type="ECO:0000259" key="6">
    <source>
        <dbReference type="PROSITE" id="PS50850"/>
    </source>
</evidence>
<comment type="subcellular location">
    <subcellularLocation>
        <location evidence="1">Cell membrane</location>
        <topology evidence="1">Multi-pass membrane protein</topology>
    </subcellularLocation>
</comment>
<dbReference type="RefSeq" id="WP_344531424.1">
    <property type="nucleotide sequence ID" value="NZ_BAAAPE010000013.1"/>
</dbReference>
<keyword evidence="2 5" id="KW-0812">Transmembrane</keyword>
<feature type="transmembrane region" description="Helical" evidence="5">
    <location>
        <begin position="279"/>
        <end position="299"/>
    </location>
</feature>
<evidence type="ECO:0000313" key="7">
    <source>
        <dbReference type="EMBL" id="GAA2086473.1"/>
    </source>
</evidence>
<accession>A0ABP5HTE4</accession>
<sequence>MTTCPTAPHPPEADDGLDGRPFRFLLAGTVAVFGNLSLLLAVVPLWAEEGGGGHGGAGATTAVTMATTVAAQLCMGAVLRRTAARRALSLGALTMGVPAFAYALSDGLAWTLAVSAVRGLGFGMVTVAGSALVAELVAESRRGSAVGRYGVAIGIPAAASLPVGAWAAHTFGYLPVFLVAGALGVVAAPLSACARGARPEPAVRPSQPDRGRGPLRPLLTPWTLLFVSVGTFGSVASFLPLALSAPGAAPAGLFALSTALIAGRWAAGVRNDRRGGAGRLSAPSALLCALGMLGLGAAGAVPEPLAMPLALVAGVAHGFGLGALQNDTLVAMFHRAGPGRHGTASAVWNTGYDAGFGAGALTTGLLSQTLGLPLHATFAFLALVLTLTAAATLRRTRT</sequence>
<feature type="transmembrane region" description="Helical" evidence="5">
    <location>
        <begin position="24"/>
        <end position="47"/>
    </location>
</feature>
<evidence type="ECO:0000313" key="8">
    <source>
        <dbReference type="Proteomes" id="UP001500016"/>
    </source>
</evidence>